<gene>
    <name evidence="1" type="ORF">HIV01_007855</name>
</gene>
<dbReference type="EMBL" id="CP071517">
    <property type="protein sequence ID" value="QSX76377.1"/>
    <property type="molecule type" value="Genomic_DNA"/>
</dbReference>
<keyword evidence="2" id="KW-1185">Reference proteome</keyword>
<protein>
    <submittedName>
        <fullName evidence="1">Uncharacterized protein</fullName>
    </submittedName>
</protein>
<reference evidence="1 2" key="1">
    <citation type="submission" date="2021-02" db="EMBL/GenBank/DDBJ databases">
        <title>Lysobacter arenosi sp. nov., isolated from soil of gangwondo yeongwol, south Korea.</title>
        <authorList>
            <person name="Kim K.R."/>
            <person name="Kim K.H."/>
            <person name="Jeon C.O."/>
        </authorList>
    </citation>
    <scope>NUCLEOTIDE SEQUENCE [LARGE SCALE GENOMIC DNA]</scope>
    <source>
        <strain evidence="1 2">R7</strain>
    </source>
</reference>
<organism evidence="1 2">
    <name type="scientific">Lysobacter arenosi</name>
    <dbReference type="NCBI Taxonomy" id="2795387"/>
    <lineage>
        <taxon>Bacteria</taxon>
        <taxon>Pseudomonadati</taxon>
        <taxon>Pseudomonadota</taxon>
        <taxon>Gammaproteobacteria</taxon>
        <taxon>Lysobacterales</taxon>
        <taxon>Lysobacteraceae</taxon>
        <taxon>Lysobacter</taxon>
    </lineage>
</organism>
<accession>A0ABX7RHE3</accession>
<evidence type="ECO:0000313" key="2">
    <source>
        <dbReference type="Proteomes" id="UP000663400"/>
    </source>
</evidence>
<proteinExistence type="predicted"/>
<sequence>MSTTPDFAAGQLWRCTGRTPAETPTLLINRVDQHPLGGEIFHITVRNVKIRHPGLPSGLLTELPHLPVTRATLEASAIGYDGEQPPYPAYLKGYAEWKQAFDAGKAGSFAVSLADVLRIVEQGLTGQAPR</sequence>
<dbReference type="RefSeq" id="WP_200609358.1">
    <property type="nucleotide sequence ID" value="NZ_CP071517.1"/>
</dbReference>
<evidence type="ECO:0000313" key="1">
    <source>
        <dbReference type="EMBL" id="QSX76377.1"/>
    </source>
</evidence>
<name>A0ABX7RHE3_9GAMM</name>
<dbReference type="Proteomes" id="UP000663400">
    <property type="component" value="Chromosome"/>
</dbReference>